<keyword evidence="3" id="KW-1185">Reference proteome</keyword>
<reference evidence="1 3" key="1">
    <citation type="journal article" date="2011" name="Nature">
        <title>The Medicago genome provides insight into the evolution of rhizobial symbioses.</title>
        <authorList>
            <person name="Young N.D."/>
            <person name="Debelle F."/>
            <person name="Oldroyd G.E."/>
            <person name="Geurts R."/>
            <person name="Cannon S.B."/>
            <person name="Udvardi M.K."/>
            <person name="Benedito V.A."/>
            <person name="Mayer K.F."/>
            <person name="Gouzy J."/>
            <person name="Schoof H."/>
            <person name="Van de Peer Y."/>
            <person name="Proost S."/>
            <person name="Cook D.R."/>
            <person name="Meyers B.C."/>
            <person name="Spannagl M."/>
            <person name="Cheung F."/>
            <person name="De Mita S."/>
            <person name="Krishnakumar V."/>
            <person name="Gundlach H."/>
            <person name="Zhou S."/>
            <person name="Mudge J."/>
            <person name="Bharti A.K."/>
            <person name="Murray J.D."/>
            <person name="Naoumkina M.A."/>
            <person name="Rosen B."/>
            <person name="Silverstein K.A."/>
            <person name="Tang H."/>
            <person name="Rombauts S."/>
            <person name="Zhao P.X."/>
            <person name="Zhou P."/>
            <person name="Barbe V."/>
            <person name="Bardou P."/>
            <person name="Bechner M."/>
            <person name="Bellec A."/>
            <person name="Berger A."/>
            <person name="Berges H."/>
            <person name="Bidwell S."/>
            <person name="Bisseling T."/>
            <person name="Choisne N."/>
            <person name="Couloux A."/>
            <person name="Denny R."/>
            <person name="Deshpande S."/>
            <person name="Dai X."/>
            <person name="Doyle J.J."/>
            <person name="Dudez A.M."/>
            <person name="Farmer A.D."/>
            <person name="Fouteau S."/>
            <person name="Franken C."/>
            <person name="Gibelin C."/>
            <person name="Gish J."/>
            <person name="Goldstein S."/>
            <person name="Gonzalez A.J."/>
            <person name="Green P.J."/>
            <person name="Hallab A."/>
            <person name="Hartog M."/>
            <person name="Hua A."/>
            <person name="Humphray S.J."/>
            <person name="Jeong D.H."/>
            <person name="Jing Y."/>
            <person name="Jocker A."/>
            <person name="Kenton S.M."/>
            <person name="Kim D.J."/>
            <person name="Klee K."/>
            <person name="Lai H."/>
            <person name="Lang C."/>
            <person name="Lin S."/>
            <person name="Macmil S.L."/>
            <person name="Magdelenat G."/>
            <person name="Matthews L."/>
            <person name="McCorrison J."/>
            <person name="Monaghan E.L."/>
            <person name="Mun J.H."/>
            <person name="Najar F.Z."/>
            <person name="Nicholson C."/>
            <person name="Noirot C."/>
            <person name="O'Bleness M."/>
            <person name="Paule C.R."/>
            <person name="Poulain J."/>
            <person name="Prion F."/>
            <person name="Qin B."/>
            <person name="Qu C."/>
            <person name="Retzel E.F."/>
            <person name="Riddle C."/>
            <person name="Sallet E."/>
            <person name="Samain S."/>
            <person name="Samson N."/>
            <person name="Sanders I."/>
            <person name="Saurat O."/>
            <person name="Scarpelli C."/>
            <person name="Schiex T."/>
            <person name="Segurens B."/>
            <person name="Severin A.J."/>
            <person name="Sherrier D.J."/>
            <person name="Shi R."/>
            <person name="Sims S."/>
            <person name="Singer S.R."/>
            <person name="Sinharoy S."/>
            <person name="Sterck L."/>
            <person name="Viollet A."/>
            <person name="Wang B.B."/>
            <person name="Wang K."/>
            <person name="Wang M."/>
            <person name="Wang X."/>
            <person name="Warfsmann J."/>
            <person name="Weissenbach J."/>
            <person name="White D.D."/>
            <person name="White J.D."/>
            <person name="Wiley G.B."/>
            <person name="Wincker P."/>
            <person name="Xing Y."/>
            <person name="Yang L."/>
            <person name="Yao Z."/>
            <person name="Ying F."/>
            <person name="Zhai J."/>
            <person name="Zhou L."/>
            <person name="Zuber A."/>
            <person name="Denarie J."/>
            <person name="Dixon R.A."/>
            <person name="May G.D."/>
            <person name="Schwartz D.C."/>
            <person name="Rogers J."/>
            <person name="Quetier F."/>
            <person name="Town C.D."/>
            <person name="Roe B.A."/>
        </authorList>
    </citation>
    <scope>NUCLEOTIDE SEQUENCE [LARGE SCALE GENOMIC DNA]</scope>
    <source>
        <strain evidence="1">A17</strain>
        <strain evidence="2 3">cv. Jemalong A17</strain>
    </source>
</reference>
<dbReference type="STRING" id="3880.G7K1G9"/>
<reference evidence="2" key="3">
    <citation type="submission" date="2015-04" db="UniProtKB">
        <authorList>
            <consortium name="EnsemblPlants"/>
        </authorList>
    </citation>
    <scope>IDENTIFICATION</scope>
    <source>
        <strain evidence="2">cv. Jemalong A17</strain>
    </source>
</reference>
<evidence type="ECO:0000313" key="3">
    <source>
        <dbReference type="Proteomes" id="UP000002051"/>
    </source>
</evidence>
<reference evidence="1 3" key="2">
    <citation type="journal article" date="2014" name="BMC Genomics">
        <title>An improved genome release (version Mt4.0) for the model legume Medicago truncatula.</title>
        <authorList>
            <person name="Tang H."/>
            <person name="Krishnakumar V."/>
            <person name="Bidwell S."/>
            <person name="Rosen B."/>
            <person name="Chan A."/>
            <person name="Zhou S."/>
            <person name="Gentzbittel L."/>
            <person name="Childs K.L."/>
            <person name="Yandell M."/>
            <person name="Gundlach H."/>
            <person name="Mayer K.F."/>
            <person name="Schwartz D.C."/>
            <person name="Town C.D."/>
        </authorList>
    </citation>
    <scope>GENOME REANNOTATION</scope>
    <source>
        <strain evidence="2 3">cv. Jemalong A17</strain>
    </source>
</reference>
<dbReference type="PaxDb" id="3880-AES96222"/>
<name>G7K1G9_MEDTR</name>
<dbReference type="HOGENOM" id="CLU_2625709_0_0_1"/>
<protein>
    <submittedName>
        <fullName evidence="1">Trehalose-6-phosphate synthase</fullName>
    </submittedName>
</protein>
<dbReference type="EMBL" id="CM001221">
    <property type="protein sequence ID" value="AES96222.1"/>
    <property type="molecule type" value="Genomic_DNA"/>
</dbReference>
<organism evidence="1 3">
    <name type="scientific">Medicago truncatula</name>
    <name type="common">Barrel medic</name>
    <name type="synonym">Medicago tribuloides</name>
    <dbReference type="NCBI Taxonomy" id="3880"/>
    <lineage>
        <taxon>Eukaryota</taxon>
        <taxon>Viridiplantae</taxon>
        <taxon>Streptophyta</taxon>
        <taxon>Embryophyta</taxon>
        <taxon>Tracheophyta</taxon>
        <taxon>Spermatophyta</taxon>
        <taxon>Magnoliopsida</taxon>
        <taxon>eudicotyledons</taxon>
        <taxon>Gunneridae</taxon>
        <taxon>Pentapetalae</taxon>
        <taxon>rosids</taxon>
        <taxon>fabids</taxon>
        <taxon>Fabales</taxon>
        <taxon>Fabaceae</taxon>
        <taxon>Papilionoideae</taxon>
        <taxon>50 kb inversion clade</taxon>
        <taxon>NPAAA clade</taxon>
        <taxon>Hologalegina</taxon>
        <taxon>IRL clade</taxon>
        <taxon>Trifolieae</taxon>
        <taxon>Medicago</taxon>
    </lineage>
</organism>
<sequence>MNVYPKAIYSLSGKGYIIIRGLLNFNLIGFHTFDYACHFLSCCVHARKDLITSAALYSSKFCRLEYILNLHSISFKLK</sequence>
<dbReference type="GO" id="GO:0003824">
    <property type="term" value="F:catalytic activity"/>
    <property type="evidence" value="ECO:0007669"/>
    <property type="project" value="InterPro"/>
</dbReference>
<dbReference type="Gene3D" id="3.40.50.2000">
    <property type="entry name" value="Glycogen Phosphorylase B"/>
    <property type="match status" value="1"/>
</dbReference>
<dbReference type="InterPro" id="IPR001830">
    <property type="entry name" value="Glyco_trans_20"/>
</dbReference>
<evidence type="ECO:0000313" key="1">
    <source>
        <dbReference type="EMBL" id="AES96222.1"/>
    </source>
</evidence>
<proteinExistence type="predicted"/>
<evidence type="ECO:0000313" key="2">
    <source>
        <dbReference type="EnsemblPlants" id="AES96222"/>
    </source>
</evidence>
<dbReference type="Proteomes" id="UP000002051">
    <property type="component" value="Chromosome 5"/>
</dbReference>
<gene>
    <name evidence="1" type="ordered locus">MTR_5g034670</name>
</gene>
<dbReference type="Pfam" id="PF00982">
    <property type="entry name" value="Glyco_transf_20"/>
    <property type="match status" value="1"/>
</dbReference>
<dbReference type="EnsemblPlants" id="AES96222">
    <property type="protein sequence ID" value="AES96222"/>
    <property type="gene ID" value="MTR_5g034670"/>
</dbReference>
<dbReference type="AlphaFoldDB" id="G7K1G9"/>
<dbReference type="GO" id="GO:0005992">
    <property type="term" value="P:trehalose biosynthetic process"/>
    <property type="evidence" value="ECO:0007669"/>
    <property type="project" value="InterPro"/>
</dbReference>
<accession>G7K1G9</accession>
<dbReference type="SUPFAM" id="SSF53756">
    <property type="entry name" value="UDP-Glycosyltransferase/glycogen phosphorylase"/>
    <property type="match status" value="1"/>
</dbReference>